<feature type="transmembrane region" description="Helical" evidence="1">
    <location>
        <begin position="12"/>
        <end position="34"/>
    </location>
</feature>
<dbReference type="SUPFAM" id="SSF159121">
    <property type="entry name" value="BC4932-like"/>
    <property type="match status" value="1"/>
</dbReference>
<protein>
    <submittedName>
        <fullName evidence="2">YxeA family protein</fullName>
    </submittedName>
</protein>
<keyword evidence="1" id="KW-1133">Transmembrane helix</keyword>
<keyword evidence="3" id="KW-1185">Reference proteome</keyword>
<dbReference type="Proteomes" id="UP001229832">
    <property type="component" value="Chromosome"/>
</dbReference>
<dbReference type="EMBL" id="CP132485">
    <property type="protein sequence ID" value="WLV83441.1"/>
    <property type="molecule type" value="Genomic_DNA"/>
</dbReference>
<dbReference type="AlphaFoldDB" id="A0ABD7Z976"/>
<reference evidence="2 3" key="1">
    <citation type="submission" date="2023-08" db="EMBL/GenBank/DDBJ databases">
        <authorList>
            <person name="Buchebner-Jance M."/>
        </authorList>
    </citation>
    <scope>NUCLEOTIDE SEQUENCE [LARGE SCALE GENOMIC DNA]</scope>
    <source>
        <strain evidence="2 3">NCIMB 15475</strain>
    </source>
</reference>
<evidence type="ECO:0000313" key="3">
    <source>
        <dbReference type="Proteomes" id="UP001229832"/>
    </source>
</evidence>
<accession>A0ABD7Z976</accession>
<dbReference type="Pfam" id="PF06486">
    <property type="entry name" value="DUF1093"/>
    <property type="match status" value="1"/>
</dbReference>
<proteinExistence type="predicted"/>
<dbReference type="Gene3D" id="2.40.50.480">
    <property type="match status" value="1"/>
</dbReference>
<sequence>MKKLTNNTVEALYTIGFVGASILVVVLTLWWTSYRNGGVNYYMKVDQSVGEYAVAVPINLTKKGYIYCGTAKNADGVKRVLKFKTAAHDLGPFSRGQMVRLVYNNRYGITHYERVSIEQVPPKARH</sequence>
<dbReference type="GeneID" id="93270363"/>
<evidence type="ECO:0000313" key="2">
    <source>
        <dbReference type="EMBL" id="WLV83441.1"/>
    </source>
</evidence>
<name>A0ABD7Z976_LACZE</name>
<dbReference type="RefSeq" id="WP_070651224.1">
    <property type="nucleotide sequence ID" value="NZ_CP132484.1"/>
</dbReference>
<keyword evidence="1" id="KW-0472">Membrane</keyword>
<dbReference type="InterPro" id="IPR006542">
    <property type="entry name" value="DUF1093"/>
</dbReference>
<organism evidence="2 3">
    <name type="scientific">Lacticaseibacillus zeae subsp. silagei</name>
    <dbReference type="NCBI Taxonomy" id="3068307"/>
    <lineage>
        <taxon>Bacteria</taxon>
        <taxon>Bacillati</taxon>
        <taxon>Bacillota</taxon>
        <taxon>Bacilli</taxon>
        <taxon>Lactobacillales</taxon>
        <taxon>Lactobacillaceae</taxon>
        <taxon>Lacticaseibacillus</taxon>
    </lineage>
</organism>
<evidence type="ECO:0000256" key="1">
    <source>
        <dbReference type="SAM" id="Phobius"/>
    </source>
</evidence>
<keyword evidence="1" id="KW-0812">Transmembrane</keyword>
<gene>
    <name evidence="2" type="ORF">LACZS2_002682</name>
</gene>
<dbReference type="NCBIfam" id="TIGR01655">
    <property type="entry name" value="yxeA_fam"/>
    <property type="match status" value="1"/>
</dbReference>
<dbReference type="InterPro" id="IPR036166">
    <property type="entry name" value="YxeA-like_sf"/>
</dbReference>